<evidence type="ECO:0000313" key="1">
    <source>
        <dbReference type="EMBL" id="MBB5643711.1"/>
    </source>
</evidence>
<gene>
    <name evidence="1" type="ORF">BJ997_004322</name>
</gene>
<protein>
    <submittedName>
        <fullName evidence="1">CRISPR-associated protein Cas2</fullName>
    </submittedName>
</protein>
<dbReference type="AlphaFoldDB" id="A0A7W9A0S6"/>
<dbReference type="NCBIfam" id="TIGR01873">
    <property type="entry name" value="cas_CT1978"/>
    <property type="match status" value="1"/>
</dbReference>
<accession>A0A7W9A0S6</accession>
<evidence type="ECO:0000313" key="2">
    <source>
        <dbReference type="Proteomes" id="UP000561726"/>
    </source>
</evidence>
<proteinExistence type="predicted"/>
<dbReference type="Gene3D" id="3.30.70.240">
    <property type="match status" value="1"/>
</dbReference>
<dbReference type="EMBL" id="JACHBQ010000002">
    <property type="protein sequence ID" value="MBB5643711.1"/>
    <property type="molecule type" value="Genomic_DNA"/>
</dbReference>
<reference evidence="1 2" key="1">
    <citation type="submission" date="2020-08" db="EMBL/GenBank/DDBJ databases">
        <title>Sequencing the genomes of 1000 actinobacteria strains.</title>
        <authorList>
            <person name="Klenk H.-P."/>
        </authorList>
    </citation>
    <scope>NUCLEOTIDE SEQUENCE [LARGE SCALE GENOMIC DNA]</scope>
    <source>
        <strain evidence="1 2">DSM 21065</strain>
    </source>
</reference>
<sequence>MFVTLRITAVPDHLRGYLSRFLVEYGTGLYVGNVSRRIVDSLWSRVTDAAGEGEIVLVTSEATNEQGFKVRLHQGRGKEVVDMDGFELLRSIPEGAYYDSEPFPD</sequence>
<dbReference type="OrthoDB" id="8527479at2"/>
<name>A0A7W9A0S6_9MICO</name>
<dbReference type="InterPro" id="IPR010152">
    <property type="entry name" value="CRISPR-assoc_prot_Cas2_sub"/>
</dbReference>
<organism evidence="1 2">
    <name type="scientific">Cryobacterium roopkundense</name>
    <dbReference type="NCBI Taxonomy" id="1001240"/>
    <lineage>
        <taxon>Bacteria</taxon>
        <taxon>Bacillati</taxon>
        <taxon>Actinomycetota</taxon>
        <taxon>Actinomycetes</taxon>
        <taxon>Micrococcales</taxon>
        <taxon>Microbacteriaceae</taxon>
        <taxon>Cryobacterium</taxon>
    </lineage>
</organism>
<comment type="caution">
    <text evidence="1">The sequence shown here is derived from an EMBL/GenBank/DDBJ whole genome shotgun (WGS) entry which is preliminary data.</text>
</comment>
<dbReference type="Pfam" id="PF09707">
    <property type="entry name" value="Cas_Cas2CT1978"/>
    <property type="match status" value="1"/>
</dbReference>
<dbReference type="Proteomes" id="UP000561726">
    <property type="component" value="Unassembled WGS sequence"/>
</dbReference>
<dbReference type="RefSeq" id="WP_084141609.1">
    <property type="nucleotide sequence ID" value="NZ_JACHBQ010000002.1"/>
</dbReference>